<evidence type="ECO:0000313" key="3">
    <source>
        <dbReference type="Proteomes" id="UP001632038"/>
    </source>
</evidence>
<proteinExistence type="predicted"/>
<dbReference type="EMBL" id="JAVIJP010000005">
    <property type="protein sequence ID" value="KAL3654178.1"/>
    <property type="molecule type" value="Genomic_DNA"/>
</dbReference>
<feature type="signal peptide" evidence="1">
    <location>
        <begin position="1"/>
        <end position="23"/>
    </location>
</feature>
<accession>A0ABD3EID7</accession>
<organism evidence="2 3">
    <name type="scientific">Castilleja foliolosa</name>
    <dbReference type="NCBI Taxonomy" id="1961234"/>
    <lineage>
        <taxon>Eukaryota</taxon>
        <taxon>Viridiplantae</taxon>
        <taxon>Streptophyta</taxon>
        <taxon>Embryophyta</taxon>
        <taxon>Tracheophyta</taxon>
        <taxon>Spermatophyta</taxon>
        <taxon>Magnoliopsida</taxon>
        <taxon>eudicotyledons</taxon>
        <taxon>Gunneridae</taxon>
        <taxon>Pentapetalae</taxon>
        <taxon>asterids</taxon>
        <taxon>lamiids</taxon>
        <taxon>Lamiales</taxon>
        <taxon>Orobanchaceae</taxon>
        <taxon>Pedicularideae</taxon>
        <taxon>Castillejinae</taxon>
        <taxon>Castilleja</taxon>
    </lineage>
</organism>
<name>A0ABD3EID7_9LAMI</name>
<dbReference type="InterPro" id="IPR035513">
    <property type="entry name" value="Invertase/methylesterase_inhib"/>
</dbReference>
<sequence>MKLSFINISIILFYFILPAISQANNPETSKTNFKNNETPKIITGELMHKMCQDTTRSSMKSLCIEILSNFIGKPLTPTTLVGVMKIAENHANMTRVKIPGLLKNTKDEISKLKSTNHRPNSFSHKEAMYILNKKESKYEQCDKSYAYAVSQLNGINISNKISIKDHIRNAMQAVWLCNMDHKLAFKGMPEDVLAPDNRKFDDLCYIIMIVSNPKN</sequence>
<dbReference type="AlphaFoldDB" id="A0ABD3EID7"/>
<feature type="chain" id="PRO_5044835580" description="SCP domain-containing protein" evidence="1">
    <location>
        <begin position="24"/>
        <end position="215"/>
    </location>
</feature>
<reference evidence="3" key="1">
    <citation type="journal article" date="2024" name="IScience">
        <title>Strigolactones Initiate the Formation of Haustorium-like Structures in Castilleja.</title>
        <authorList>
            <person name="Buerger M."/>
            <person name="Peterson D."/>
            <person name="Chory J."/>
        </authorList>
    </citation>
    <scope>NUCLEOTIDE SEQUENCE [LARGE SCALE GENOMIC DNA]</scope>
</reference>
<protein>
    <recommendedName>
        <fullName evidence="4">SCP domain-containing protein</fullName>
    </recommendedName>
</protein>
<comment type="caution">
    <text evidence="2">The sequence shown here is derived from an EMBL/GenBank/DDBJ whole genome shotgun (WGS) entry which is preliminary data.</text>
</comment>
<keyword evidence="1" id="KW-0732">Signal</keyword>
<evidence type="ECO:0000256" key="1">
    <source>
        <dbReference type="SAM" id="SignalP"/>
    </source>
</evidence>
<evidence type="ECO:0008006" key="4">
    <source>
        <dbReference type="Google" id="ProtNLM"/>
    </source>
</evidence>
<dbReference type="Gene3D" id="1.20.140.40">
    <property type="entry name" value="Invertase/pectin methylesterase inhibitor family protein"/>
    <property type="match status" value="1"/>
</dbReference>
<gene>
    <name evidence="2" type="ORF">CASFOL_003859</name>
</gene>
<keyword evidence="3" id="KW-1185">Reference proteome</keyword>
<dbReference type="Proteomes" id="UP001632038">
    <property type="component" value="Unassembled WGS sequence"/>
</dbReference>
<evidence type="ECO:0000313" key="2">
    <source>
        <dbReference type="EMBL" id="KAL3654178.1"/>
    </source>
</evidence>